<dbReference type="InterPro" id="IPR050109">
    <property type="entry name" value="HTH-type_TetR-like_transc_reg"/>
</dbReference>
<dbReference type="AlphaFoldDB" id="A0A926N4U5"/>
<evidence type="ECO:0000256" key="1">
    <source>
        <dbReference type="ARBA" id="ARBA00022491"/>
    </source>
</evidence>
<dbReference type="InterPro" id="IPR023772">
    <property type="entry name" value="DNA-bd_HTH_TetR-type_CS"/>
</dbReference>
<dbReference type="PANTHER" id="PTHR30055">
    <property type="entry name" value="HTH-TYPE TRANSCRIPTIONAL REGULATOR RUTR"/>
    <property type="match status" value="1"/>
</dbReference>
<reference evidence="7" key="1">
    <citation type="submission" date="2020-09" db="EMBL/GenBank/DDBJ databases">
        <title>A novel bacterium of genus Hazenella, isolated from South China Sea.</title>
        <authorList>
            <person name="Huang H."/>
            <person name="Mo K."/>
            <person name="Hu Y."/>
        </authorList>
    </citation>
    <scope>NUCLEOTIDE SEQUENCE</scope>
    <source>
        <strain evidence="7">IB182357</strain>
    </source>
</reference>
<dbReference type="Proteomes" id="UP000661691">
    <property type="component" value="Unassembled WGS sequence"/>
</dbReference>
<dbReference type="RefSeq" id="WP_191141347.1">
    <property type="nucleotide sequence ID" value="NZ_JACXAH010000002.1"/>
</dbReference>
<keyword evidence="2" id="KW-0805">Transcription regulation</keyword>
<evidence type="ECO:0000313" key="8">
    <source>
        <dbReference type="Proteomes" id="UP000661691"/>
    </source>
</evidence>
<keyword evidence="3 5" id="KW-0238">DNA-binding</keyword>
<keyword evidence="4" id="KW-0804">Transcription</keyword>
<dbReference type="GO" id="GO:0000976">
    <property type="term" value="F:transcription cis-regulatory region binding"/>
    <property type="evidence" value="ECO:0007669"/>
    <property type="project" value="TreeGrafter"/>
</dbReference>
<dbReference type="PROSITE" id="PS50977">
    <property type="entry name" value="HTH_TETR_2"/>
    <property type="match status" value="1"/>
</dbReference>
<feature type="DNA-binding region" description="H-T-H motif" evidence="5">
    <location>
        <begin position="32"/>
        <end position="51"/>
    </location>
</feature>
<dbReference type="InterPro" id="IPR001647">
    <property type="entry name" value="HTH_TetR"/>
</dbReference>
<proteinExistence type="predicted"/>
<evidence type="ECO:0000259" key="6">
    <source>
        <dbReference type="PROSITE" id="PS50977"/>
    </source>
</evidence>
<keyword evidence="8" id="KW-1185">Reference proteome</keyword>
<feature type="domain" description="HTH tetR-type" evidence="6">
    <location>
        <begin position="9"/>
        <end position="69"/>
    </location>
</feature>
<organism evidence="7 8">
    <name type="scientific">Polycladospora coralii</name>
    <dbReference type="NCBI Taxonomy" id="2771432"/>
    <lineage>
        <taxon>Bacteria</taxon>
        <taxon>Bacillati</taxon>
        <taxon>Bacillota</taxon>
        <taxon>Bacilli</taxon>
        <taxon>Bacillales</taxon>
        <taxon>Thermoactinomycetaceae</taxon>
        <taxon>Polycladospora</taxon>
    </lineage>
</organism>
<dbReference type="SUPFAM" id="SSF46689">
    <property type="entry name" value="Homeodomain-like"/>
    <property type="match status" value="1"/>
</dbReference>
<gene>
    <name evidence="7" type="ORF">IC620_01635</name>
</gene>
<dbReference type="GO" id="GO:0003700">
    <property type="term" value="F:DNA-binding transcription factor activity"/>
    <property type="evidence" value="ECO:0007669"/>
    <property type="project" value="TreeGrafter"/>
</dbReference>
<evidence type="ECO:0000256" key="2">
    <source>
        <dbReference type="ARBA" id="ARBA00023015"/>
    </source>
</evidence>
<accession>A0A926N4U5</accession>
<dbReference type="PRINTS" id="PR00455">
    <property type="entry name" value="HTHTETR"/>
</dbReference>
<dbReference type="SUPFAM" id="SSF48498">
    <property type="entry name" value="Tetracyclin repressor-like, C-terminal domain"/>
    <property type="match status" value="1"/>
</dbReference>
<name>A0A926N4U5_9BACL</name>
<sequence length="200" mass="22881">MNIQKSTKDNRKERILSAGYRLFGRFGYAHTSMKQIAKEADVAQGLISYYFENKEGLLVAIVRERMIGKGIPNTMRQLSEVSNKDELLAKAYTYIVSLRRKHPEWFTMLLSLWLESRLQPKLAIELDAIYREMQAGVQEVLEQCGFTGEEDELHTYAAIIQAMVDGLTIRSSLNDDELSMLQGEGWKGIQWLLSGRMLGK</sequence>
<dbReference type="Pfam" id="PF13977">
    <property type="entry name" value="TetR_C_6"/>
    <property type="match status" value="1"/>
</dbReference>
<dbReference type="PROSITE" id="PS01081">
    <property type="entry name" value="HTH_TETR_1"/>
    <property type="match status" value="1"/>
</dbReference>
<protein>
    <submittedName>
        <fullName evidence="7">TetR/AcrR family transcriptional regulator</fullName>
    </submittedName>
</protein>
<comment type="caution">
    <text evidence="7">The sequence shown here is derived from an EMBL/GenBank/DDBJ whole genome shotgun (WGS) entry which is preliminary data.</text>
</comment>
<dbReference type="EMBL" id="JACXAH010000002">
    <property type="protein sequence ID" value="MBD1371059.1"/>
    <property type="molecule type" value="Genomic_DNA"/>
</dbReference>
<dbReference type="Gene3D" id="1.10.357.10">
    <property type="entry name" value="Tetracycline Repressor, domain 2"/>
    <property type="match status" value="1"/>
</dbReference>
<dbReference type="PANTHER" id="PTHR30055:SF226">
    <property type="entry name" value="HTH-TYPE TRANSCRIPTIONAL REGULATOR PKSA"/>
    <property type="match status" value="1"/>
</dbReference>
<dbReference type="InterPro" id="IPR039538">
    <property type="entry name" value="BetI_C"/>
</dbReference>
<evidence type="ECO:0000256" key="4">
    <source>
        <dbReference type="ARBA" id="ARBA00023163"/>
    </source>
</evidence>
<evidence type="ECO:0000256" key="3">
    <source>
        <dbReference type="ARBA" id="ARBA00023125"/>
    </source>
</evidence>
<evidence type="ECO:0000313" key="7">
    <source>
        <dbReference type="EMBL" id="MBD1371059.1"/>
    </source>
</evidence>
<dbReference type="Pfam" id="PF00440">
    <property type="entry name" value="TetR_N"/>
    <property type="match status" value="1"/>
</dbReference>
<dbReference type="InterPro" id="IPR036271">
    <property type="entry name" value="Tet_transcr_reg_TetR-rel_C_sf"/>
</dbReference>
<evidence type="ECO:0000256" key="5">
    <source>
        <dbReference type="PROSITE-ProRule" id="PRU00335"/>
    </source>
</evidence>
<dbReference type="InterPro" id="IPR009057">
    <property type="entry name" value="Homeodomain-like_sf"/>
</dbReference>
<keyword evidence="1" id="KW-0678">Repressor</keyword>